<reference evidence="2" key="1">
    <citation type="journal article" date="2013" name="J. Plant Res.">
        <title>Effect of fungi and light on seed germination of three Opuntia species from semiarid lands of central Mexico.</title>
        <authorList>
            <person name="Delgado-Sanchez P."/>
            <person name="Jimenez-Bremont J.F."/>
            <person name="Guerrero-Gonzalez Mde L."/>
            <person name="Flores J."/>
        </authorList>
    </citation>
    <scope>NUCLEOTIDE SEQUENCE</scope>
    <source>
        <tissue evidence="2">Cladode</tissue>
    </source>
</reference>
<dbReference type="PANTHER" id="PTHR34418">
    <property type="entry name" value="NUCLEAR PORE COMPLEX PROTEIN NUP214 ISOFORM X1"/>
    <property type="match status" value="1"/>
</dbReference>
<accession>A0A7C8ZA05</accession>
<feature type="region of interest" description="Disordered" evidence="1">
    <location>
        <begin position="426"/>
        <end position="473"/>
    </location>
</feature>
<name>A0A7C8ZA05_OPUST</name>
<sequence>MVARIQQAKSTQKLWPLPCSSGQKQSLKRHKLKLRALPDCSFLQGSNSLAIGNKPTLPSSLSSSSYSVSLGNPNVKDDGTKMGFQTGQMDKFKPAFIEESKPSGRQLLQEKSSNLRMQPPVLSSPMQGVDIPVSYREGLPLTAAAGGKSTLLGSACDVQFSLVSASSSIGTSSRSASVVAAPNAQSWTTSLGDGLVSGAKLVRDDNNQVIQRPASSVSSLVAHVKTKDSKTAEIQPMGSFISSAREPVRAGLKPSTKEIGAEANLASTPQPSQKIERSTGDGFKFGFSTSSTPPSEVPKQEASGSPLAVSRTSTLVPDMTHNAKSEKASVEYKTPSLSLSDSGFISGGKNVADAPVSHEEEMEEEACETNETATLSLGSLAGFGIGSSPSGTTARPNPFGAPVTSNPVSLNVPSGELFRPASFSFQSLQPSQQSQPATSVATGGAFGSGSFLQQPPSGSGFGQPGQIGSGQQALGSVLGSFGQSRQLGAGLSSTGFGGAQPAGGFLNASTGGGFAGASPTGGFASIRATASGFAAAAAAVSGGGFAAAAATGGGFAGAAPGGGFPGGGFAPAATGGGFAAAATGGAGFGAFSKQGTGGFGGLGTGAGGKPASDLFTQMRR</sequence>
<feature type="region of interest" description="Disordered" evidence="1">
    <location>
        <begin position="249"/>
        <end position="308"/>
    </location>
</feature>
<proteinExistence type="predicted"/>
<dbReference type="EMBL" id="GISG01102865">
    <property type="protein sequence ID" value="MBA4637093.1"/>
    <property type="molecule type" value="Transcribed_RNA"/>
</dbReference>
<dbReference type="PANTHER" id="PTHR34418:SF3">
    <property type="entry name" value="NUCLEAR PORE COMPLEX PROTEIN NUP214"/>
    <property type="match status" value="1"/>
</dbReference>
<evidence type="ECO:0000313" key="2">
    <source>
        <dbReference type="EMBL" id="MBA4637093.1"/>
    </source>
</evidence>
<dbReference type="GO" id="GO:0017056">
    <property type="term" value="F:structural constituent of nuclear pore"/>
    <property type="evidence" value="ECO:0007669"/>
    <property type="project" value="InterPro"/>
</dbReference>
<feature type="region of interest" description="Disordered" evidence="1">
    <location>
        <begin position="601"/>
        <end position="620"/>
    </location>
</feature>
<feature type="compositionally biased region" description="Gly residues" evidence="1">
    <location>
        <begin position="459"/>
        <end position="468"/>
    </location>
</feature>
<feature type="compositionally biased region" description="Low complexity" evidence="1">
    <location>
        <begin position="426"/>
        <end position="436"/>
    </location>
</feature>
<protein>
    <submittedName>
        <fullName evidence="2">Uncharacterized protein</fullName>
    </submittedName>
</protein>
<dbReference type="InterPro" id="IPR044694">
    <property type="entry name" value="NUP214"/>
</dbReference>
<dbReference type="AlphaFoldDB" id="A0A7C8ZA05"/>
<evidence type="ECO:0000256" key="1">
    <source>
        <dbReference type="SAM" id="MobiDB-lite"/>
    </source>
</evidence>
<dbReference type="GO" id="GO:0006405">
    <property type="term" value="P:RNA export from nucleus"/>
    <property type="evidence" value="ECO:0007669"/>
    <property type="project" value="InterPro"/>
</dbReference>
<organism evidence="2">
    <name type="scientific">Opuntia streptacantha</name>
    <name type="common">Prickly pear cactus</name>
    <name type="synonym">Opuntia cardona</name>
    <dbReference type="NCBI Taxonomy" id="393608"/>
    <lineage>
        <taxon>Eukaryota</taxon>
        <taxon>Viridiplantae</taxon>
        <taxon>Streptophyta</taxon>
        <taxon>Embryophyta</taxon>
        <taxon>Tracheophyta</taxon>
        <taxon>Spermatophyta</taxon>
        <taxon>Magnoliopsida</taxon>
        <taxon>eudicotyledons</taxon>
        <taxon>Gunneridae</taxon>
        <taxon>Pentapetalae</taxon>
        <taxon>Caryophyllales</taxon>
        <taxon>Cactineae</taxon>
        <taxon>Cactaceae</taxon>
        <taxon>Opuntioideae</taxon>
        <taxon>Opuntia</taxon>
    </lineage>
</organism>
<reference evidence="2" key="2">
    <citation type="submission" date="2020-07" db="EMBL/GenBank/DDBJ databases">
        <authorList>
            <person name="Vera ALvarez R."/>
            <person name="Arias-Moreno D.M."/>
            <person name="Jimenez-Jacinto V."/>
            <person name="Jimenez-Bremont J.F."/>
            <person name="Swaminathan K."/>
            <person name="Moose S.P."/>
            <person name="Guerrero-Gonzalez M.L."/>
            <person name="Marino-Ramirez L."/>
            <person name="Landsman D."/>
            <person name="Rodriguez-Kessler M."/>
            <person name="Delgado-Sanchez P."/>
        </authorList>
    </citation>
    <scope>NUCLEOTIDE SEQUENCE</scope>
    <source>
        <tissue evidence="2">Cladode</tissue>
    </source>
</reference>